<dbReference type="Proteomes" id="UP001162131">
    <property type="component" value="Unassembled WGS sequence"/>
</dbReference>
<dbReference type="AlphaFoldDB" id="A0AAU9K9X1"/>
<dbReference type="EMBL" id="CAJZBQ010000060">
    <property type="protein sequence ID" value="CAG9335020.1"/>
    <property type="molecule type" value="Genomic_DNA"/>
</dbReference>
<sequence>MVIVEGSPERISNKIEQGLRTILHSKVAESAYLLLGFNREALTSLTFEIFKFPVRREIDGVTVFGGTILLSPALFKESELSKCFLKVVFVHEIAHLLRRRTNPECYNAEIATPTHEGSFFGGIPGYGDYLNIEWCTSEGGHQVENALFGAFVTEVDKRQIKYINDPSNWKIDLQIFKSELARKIKSNSLKYNHCRGSNGVFKVDRLLHKSQRKLV</sequence>
<organism evidence="1 2">
    <name type="scientific">Blepharisma stoltei</name>
    <dbReference type="NCBI Taxonomy" id="1481888"/>
    <lineage>
        <taxon>Eukaryota</taxon>
        <taxon>Sar</taxon>
        <taxon>Alveolata</taxon>
        <taxon>Ciliophora</taxon>
        <taxon>Postciliodesmatophora</taxon>
        <taxon>Heterotrichea</taxon>
        <taxon>Heterotrichida</taxon>
        <taxon>Blepharismidae</taxon>
        <taxon>Blepharisma</taxon>
    </lineage>
</organism>
<evidence type="ECO:0000313" key="2">
    <source>
        <dbReference type="Proteomes" id="UP001162131"/>
    </source>
</evidence>
<reference evidence="1" key="1">
    <citation type="submission" date="2021-09" db="EMBL/GenBank/DDBJ databases">
        <authorList>
            <consortium name="AG Swart"/>
            <person name="Singh M."/>
            <person name="Singh A."/>
            <person name="Seah K."/>
            <person name="Emmerich C."/>
        </authorList>
    </citation>
    <scope>NUCLEOTIDE SEQUENCE</scope>
    <source>
        <strain evidence="1">ATCC30299</strain>
    </source>
</reference>
<keyword evidence="2" id="KW-1185">Reference proteome</keyword>
<gene>
    <name evidence="1" type="ORF">BSTOLATCC_MIC62601</name>
</gene>
<evidence type="ECO:0000313" key="1">
    <source>
        <dbReference type="EMBL" id="CAG9335020.1"/>
    </source>
</evidence>
<comment type="caution">
    <text evidence="1">The sequence shown here is derived from an EMBL/GenBank/DDBJ whole genome shotgun (WGS) entry which is preliminary data.</text>
</comment>
<name>A0AAU9K9X1_9CILI</name>
<accession>A0AAU9K9X1</accession>
<proteinExistence type="predicted"/>
<protein>
    <submittedName>
        <fullName evidence="1">Uncharacterized protein</fullName>
    </submittedName>
</protein>